<dbReference type="EMBL" id="CAKW01000151">
    <property type="protein sequence ID" value="CCJ74852.1"/>
    <property type="molecule type" value="Genomic_DNA"/>
</dbReference>
<evidence type="ECO:0000313" key="2">
    <source>
        <dbReference type="Proteomes" id="UP000009340"/>
    </source>
</evidence>
<evidence type="ECO:0000313" key="1">
    <source>
        <dbReference type="EMBL" id="CCJ74852.1"/>
    </source>
</evidence>
<proteinExistence type="predicted"/>
<gene>
    <name evidence="1" type="ORF">BN137_4257</name>
</gene>
<name>K8AKQ7_9ENTR</name>
<accession>K8AKQ7</accession>
<organism evidence="1 2">
    <name type="scientific">Cronobacter condimenti 1330</name>
    <dbReference type="NCBI Taxonomy" id="1073999"/>
    <lineage>
        <taxon>Bacteria</taxon>
        <taxon>Pseudomonadati</taxon>
        <taxon>Pseudomonadota</taxon>
        <taxon>Gammaproteobacteria</taxon>
        <taxon>Enterobacterales</taxon>
        <taxon>Enterobacteriaceae</taxon>
        <taxon>Cronobacter</taxon>
    </lineage>
</organism>
<comment type="caution">
    <text evidence="1">The sequence shown here is derived from an EMBL/GenBank/DDBJ whole genome shotgun (WGS) entry which is preliminary data.</text>
</comment>
<protein>
    <submittedName>
        <fullName evidence="1">Uncharacterized protein</fullName>
    </submittedName>
</protein>
<dbReference type="AlphaFoldDB" id="K8AKQ7"/>
<sequence>MSVPDNEVIDKGCHSLAQNMKRKGPIGQKVLPIRAISRIALCG</sequence>
<reference evidence="1" key="1">
    <citation type="submission" date="2012-07" db="EMBL/GenBank/DDBJ databases">
        <authorList>
            <person name="Cummings C."/>
        </authorList>
    </citation>
    <scope>NUCLEOTIDE SEQUENCE</scope>
    <source>
        <strain evidence="1">1330</strain>
    </source>
</reference>
<dbReference type="Proteomes" id="UP000009340">
    <property type="component" value="Unassembled WGS sequence"/>
</dbReference>